<proteinExistence type="predicted"/>
<comment type="caution">
    <text evidence="2">The sequence shown here is derived from an EMBL/GenBank/DDBJ whole genome shotgun (WGS) entry which is preliminary data.</text>
</comment>
<sequence length="45" mass="5303">MYSRRWPSDRPHDSDPFERGEIAVLIVAAVRWLVTILLTSWGYLE</sequence>
<evidence type="ECO:0000313" key="2">
    <source>
        <dbReference type="EMBL" id="MDQ7905662.1"/>
    </source>
</evidence>
<keyword evidence="1" id="KW-1133">Transmembrane helix</keyword>
<feature type="transmembrane region" description="Helical" evidence="1">
    <location>
        <begin position="21"/>
        <end position="44"/>
    </location>
</feature>
<accession>A0ABU0ZI89</accession>
<keyword evidence="1" id="KW-0472">Membrane</keyword>
<keyword evidence="1" id="KW-0812">Transmembrane</keyword>
<keyword evidence="3" id="KW-1185">Reference proteome</keyword>
<name>A0ABU0ZI89_9ACTN</name>
<evidence type="ECO:0000256" key="1">
    <source>
        <dbReference type="SAM" id="Phobius"/>
    </source>
</evidence>
<dbReference type="RefSeq" id="WP_308712933.1">
    <property type="nucleotide sequence ID" value="NZ_JAVHUY010000011.1"/>
</dbReference>
<reference evidence="2 3" key="1">
    <citation type="submission" date="2023-08" db="EMBL/GenBank/DDBJ databases">
        <title>Phytohabitans sansha sp. nov., isolated from marine sediment.</title>
        <authorList>
            <person name="Zhao Y."/>
            <person name="Yi K."/>
        </authorList>
    </citation>
    <scope>NUCLEOTIDE SEQUENCE [LARGE SCALE GENOMIC DNA]</scope>
    <source>
        <strain evidence="2 3">ZYX-F-186</strain>
    </source>
</reference>
<gene>
    <name evidence="2" type="ORF">RB614_14180</name>
</gene>
<evidence type="ECO:0000313" key="3">
    <source>
        <dbReference type="Proteomes" id="UP001230908"/>
    </source>
</evidence>
<organism evidence="2 3">
    <name type="scientific">Phytohabitans maris</name>
    <dbReference type="NCBI Taxonomy" id="3071409"/>
    <lineage>
        <taxon>Bacteria</taxon>
        <taxon>Bacillati</taxon>
        <taxon>Actinomycetota</taxon>
        <taxon>Actinomycetes</taxon>
        <taxon>Micromonosporales</taxon>
        <taxon>Micromonosporaceae</taxon>
    </lineage>
</organism>
<dbReference type="Proteomes" id="UP001230908">
    <property type="component" value="Unassembled WGS sequence"/>
</dbReference>
<protein>
    <submittedName>
        <fullName evidence="2">Uncharacterized protein</fullName>
    </submittedName>
</protein>
<dbReference type="EMBL" id="JAVHUY010000011">
    <property type="protein sequence ID" value="MDQ7905662.1"/>
    <property type="molecule type" value="Genomic_DNA"/>
</dbReference>